<reference evidence="3" key="1">
    <citation type="journal article" date="2017" name="Nature">
        <title>The genome of Chenopodium quinoa.</title>
        <authorList>
            <person name="Jarvis D.E."/>
            <person name="Ho Y.S."/>
            <person name="Lightfoot D.J."/>
            <person name="Schmoeckel S.M."/>
            <person name="Li B."/>
            <person name="Borm T.J.A."/>
            <person name="Ohyanagi H."/>
            <person name="Mineta K."/>
            <person name="Michell C.T."/>
            <person name="Saber N."/>
            <person name="Kharbatia N.M."/>
            <person name="Rupper R.R."/>
            <person name="Sharp A.R."/>
            <person name="Dally N."/>
            <person name="Boughton B.A."/>
            <person name="Woo Y.H."/>
            <person name="Gao G."/>
            <person name="Schijlen E.G.W.M."/>
            <person name="Guo X."/>
            <person name="Momin A.A."/>
            <person name="Negrao S."/>
            <person name="Al-Babili S."/>
            <person name="Gehring C."/>
            <person name="Roessner U."/>
            <person name="Jung C."/>
            <person name="Murphy K."/>
            <person name="Arold S.T."/>
            <person name="Gojobori T."/>
            <person name="van der Linden C.G."/>
            <person name="van Loo E.N."/>
            <person name="Jellen E.N."/>
            <person name="Maughan P.J."/>
            <person name="Tester M."/>
        </authorList>
    </citation>
    <scope>NUCLEOTIDE SEQUENCE [LARGE SCALE GENOMIC DNA]</scope>
    <source>
        <strain evidence="3">cv. PI 614886</strain>
    </source>
</reference>
<evidence type="ECO:0000313" key="4">
    <source>
        <dbReference type="Proteomes" id="UP000596660"/>
    </source>
</evidence>
<evidence type="ECO:0000313" key="3">
    <source>
        <dbReference type="EnsemblPlants" id="AUR62014334-RA:cds"/>
    </source>
</evidence>
<dbReference type="Pfam" id="PF25334">
    <property type="entry name" value="C2_GRDP"/>
    <property type="match status" value="1"/>
</dbReference>
<protein>
    <submittedName>
        <fullName evidence="3">Uncharacterized protein</fullName>
    </submittedName>
</protein>
<feature type="domain" description="GRPD C-terminal" evidence="2">
    <location>
        <begin position="101"/>
        <end position="223"/>
    </location>
</feature>
<keyword evidence="4" id="KW-1185">Reference proteome</keyword>
<organism evidence="3 4">
    <name type="scientific">Chenopodium quinoa</name>
    <name type="common">Quinoa</name>
    <dbReference type="NCBI Taxonomy" id="63459"/>
    <lineage>
        <taxon>Eukaryota</taxon>
        <taxon>Viridiplantae</taxon>
        <taxon>Streptophyta</taxon>
        <taxon>Embryophyta</taxon>
        <taxon>Tracheophyta</taxon>
        <taxon>Spermatophyta</taxon>
        <taxon>Magnoliopsida</taxon>
        <taxon>eudicotyledons</taxon>
        <taxon>Gunneridae</taxon>
        <taxon>Pentapetalae</taxon>
        <taxon>Caryophyllales</taxon>
        <taxon>Chenopodiaceae</taxon>
        <taxon>Chenopodioideae</taxon>
        <taxon>Atripliceae</taxon>
        <taxon>Chenopodium</taxon>
    </lineage>
</organism>
<dbReference type="EnsemblPlants" id="AUR62014334-RA">
    <property type="protein sequence ID" value="AUR62014334-RA:cds"/>
    <property type="gene ID" value="AUR62014334"/>
</dbReference>
<sequence>MMYKSSTTNYMNSAKIIGTTTISLVDVVNVGQELSVDRWFELLPSLETKGTNQPISLRISLSFTPPASAPYVLHMVPSGGVKNHTSVLDDAGNPVKNHTSVLDEAGNPVIGVYMRYVDKSPYEVIGVLESREDSILAKKKEVGWSLMDSQWDFRPRNKPGNSYELLGETKVIFFPGKKLEYATKHSSKRDEQDNFTTAVEFSPENPYGKAVALFDLKFGVLQVEEEWFLLPGTISAYCILYDAMTQEEYRDRSVNSAKYGSGGGSCGGATGGSGCGGCEGEGGDGGKEDCGGASIEGGDGEEGDCGGASVEGGDGGGGDSGGGSCGGASCGGGCGGCGG</sequence>
<dbReference type="InterPro" id="IPR057518">
    <property type="entry name" value="GRDP_C"/>
</dbReference>
<dbReference type="PANTHER" id="PTHR34365">
    <property type="entry name" value="ENOLASE (DUF1399)"/>
    <property type="match status" value="1"/>
</dbReference>
<reference evidence="3" key="2">
    <citation type="submission" date="2021-03" db="UniProtKB">
        <authorList>
            <consortium name="EnsemblPlants"/>
        </authorList>
    </citation>
    <scope>IDENTIFICATION</scope>
</reference>
<proteinExistence type="predicted"/>
<dbReference type="AlphaFoldDB" id="A0A803LK37"/>
<dbReference type="Proteomes" id="UP000596660">
    <property type="component" value="Unplaced"/>
</dbReference>
<dbReference type="InterPro" id="IPR057458">
    <property type="entry name" value="GRDP_C2"/>
</dbReference>
<evidence type="ECO:0000259" key="1">
    <source>
        <dbReference type="Pfam" id="PF25334"/>
    </source>
</evidence>
<evidence type="ECO:0000259" key="2">
    <source>
        <dbReference type="Pfam" id="PF25335"/>
    </source>
</evidence>
<dbReference type="PANTHER" id="PTHR34365:SF7">
    <property type="entry name" value="GLYCINE-RICH DOMAIN-CONTAINING PROTEIN 1"/>
    <property type="match status" value="1"/>
</dbReference>
<dbReference type="InterPro" id="IPR009836">
    <property type="entry name" value="GRDP-like"/>
</dbReference>
<dbReference type="Pfam" id="PF25335">
    <property type="entry name" value="GRDP_C"/>
    <property type="match status" value="1"/>
</dbReference>
<name>A0A803LK37_CHEQI</name>
<accession>A0A803LK37</accession>
<feature type="domain" description="GRDP C2" evidence="1">
    <location>
        <begin position="3"/>
        <end position="65"/>
    </location>
</feature>
<dbReference type="Gramene" id="AUR62014334-RA">
    <property type="protein sequence ID" value="AUR62014334-RA:cds"/>
    <property type="gene ID" value="AUR62014334"/>
</dbReference>